<sequence>MRRTGVAARDNGGVPLYRDDAIVLRTHKLGEADRIVTMLTKRHGKVRAVAKGVRRTSSRWGSRVEPFMLIDVQLYEGRNLDIVSQVETKEPYARRIVEDYGLYTAATAMVETSDKLVDHEREPAWDQYRLLHGALGSLSRREHDPGLVLDSFLLRSLALAGYEPSFDACASCGREGPHRAFVVAGGGAVCEACRPPGSAAPAPETFSLLEALLQGNWRGADASDQRHRRDAAGLIAAYTQFHLERKVRSLPLVDREPVVLRHPTLDAPLG</sequence>
<evidence type="ECO:0000313" key="10">
    <source>
        <dbReference type="EMBL" id="GIG55495.1"/>
    </source>
</evidence>
<dbReference type="Gene3D" id="2.40.50.140">
    <property type="entry name" value="Nucleic acid-binding proteins"/>
    <property type="match status" value="1"/>
</dbReference>
<dbReference type="InterPro" id="IPR022572">
    <property type="entry name" value="DNA_rep/recomb_RecO_N"/>
</dbReference>
<name>A0A919UKY4_9MICO</name>
<dbReference type="PANTHER" id="PTHR33991">
    <property type="entry name" value="DNA REPAIR PROTEIN RECO"/>
    <property type="match status" value="1"/>
</dbReference>
<keyword evidence="11" id="KW-1185">Reference proteome</keyword>
<dbReference type="GO" id="GO:0006302">
    <property type="term" value="P:double-strand break repair"/>
    <property type="evidence" value="ECO:0007669"/>
    <property type="project" value="TreeGrafter"/>
</dbReference>
<reference evidence="10" key="1">
    <citation type="submission" date="2021-01" db="EMBL/GenBank/DDBJ databases">
        <title>Whole genome shotgun sequence of Demequina activiva NBRC 110675.</title>
        <authorList>
            <person name="Komaki H."/>
            <person name="Tamura T."/>
        </authorList>
    </citation>
    <scope>NUCLEOTIDE SEQUENCE</scope>
    <source>
        <strain evidence="10">NBRC 110675</strain>
    </source>
</reference>
<dbReference type="PANTHER" id="PTHR33991:SF1">
    <property type="entry name" value="DNA REPAIR PROTEIN RECO"/>
    <property type="match status" value="1"/>
</dbReference>
<dbReference type="InterPro" id="IPR037278">
    <property type="entry name" value="ARFGAP/RecO"/>
</dbReference>
<organism evidence="10 11">
    <name type="scientific">Demequina activiva</name>
    <dbReference type="NCBI Taxonomy" id="1582364"/>
    <lineage>
        <taxon>Bacteria</taxon>
        <taxon>Bacillati</taxon>
        <taxon>Actinomycetota</taxon>
        <taxon>Actinomycetes</taxon>
        <taxon>Micrococcales</taxon>
        <taxon>Demequinaceae</taxon>
        <taxon>Demequina</taxon>
    </lineage>
</organism>
<dbReference type="GO" id="GO:0006310">
    <property type="term" value="P:DNA recombination"/>
    <property type="evidence" value="ECO:0007669"/>
    <property type="project" value="UniProtKB-UniRule"/>
</dbReference>
<dbReference type="NCBIfam" id="TIGR00613">
    <property type="entry name" value="reco"/>
    <property type="match status" value="1"/>
</dbReference>
<dbReference type="InterPro" id="IPR003717">
    <property type="entry name" value="RecO"/>
</dbReference>
<keyword evidence="4 8" id="KW-0227">DNA damage</keyword>
<evidence type="ECO:0000256" key="2">
    <source>
        <dbReference type="ARBA" id="ARBA00007452"/>
    </source>
</evidence>
<comment type="caution">
    <text evidence="10">The sequence shown here is derived from an EMBL/GenBank/DDBJ whole genome shotgun (WGS) entry which is preliminary data.</text>
</comment>
<dbReference type="GO" id="GO:0043590">
    <property type="term" value="C:bacterial nucleoid"/>
    <property type="evidence" value="ECO:0007669"/>
    <property type="project" value="TreeGrafter"/>
</dbReference>
<evidence type="ECO:0000313" key="11">
    <source>
        <dbReference type="Proteomes" id="UP000652354"/>
    </source>
</evidence>
<dbReference type="SUPFAM" id="SSF50249">
    <property type="entry name" value="Nucleic acid-binding proteins"/>
    <property type="match status" value="1"/>
</dbReference>
<feature type="domain" description="DNA replication/recombination mediator RecO N-terminal" evidence="9">
    <location>
        <begin position="17"/>
        <end position="92"/>
    </location>
</feature>
<proteinExistence type="inferred from homology"/>
<evidence type="ECO:0000256" key="5">
    <source>
        <dbReference type="ARBA" id="ARBA00023172"/>
    </source>
</evidence>
<dbReference type="Gene3D" id="1.20.1440.120">
    <property type="entry name" value="Recombination protein O, C-terminal domain"/>
    <property type="match status" value="1"/>
</dbReference>
<dbReference type="InterPro" id="IPR042242">
    <property type="entry name" value="RecO_C"/>
</dbReference>
<dbReference type="Proteomes" id="UP000652354">
    <property type="component" value="Unassembled WGS sequence"/>
</dbReference>
<evidence type="ECO:0000256" key="6">
    <source>
        <dbReference type="ARBA" id="ARBA00023204"/>
    </source>
</evidence>
<evidence type="ECO:0000256" key="8">
    <source>
        <dbReference type="HAMAP-Rule" id="MF_00201"/>
    </source>
</evidence>
<dbReference type="Pfam" id="PF02565">
    <property type="entry name" value="RecO_C"/>
    <property type="match status" value="1"/>
</dbReference>
<dbReference type="HAMAP" id="MF_00201">
    <property type="entry name" value="RecO"/>
    <property type="match status" value="1"/>
</dbReference>
<evidence type="ECO:0000256" key="7">
    <source>
        <dbReference type="ARBA" id="ARBA00033409"/>
    </source>
</evidence>
<comment type="similarity">
    <text evidence="2 8">Belongs to the RecO family.</text>
</comment>
<dbReference type="InterPro" id="IPR012340">
    <property type="entry name" value="NA-bd_OB-fold"/>
</dbReference>
<protein>
    <recommendedName>
        <fullName evidence="3 8">DNA repair protein RecO</fullName>
    </recommendedName>
    <alternativeName>
        <fullName evidence="7 8">Recombination protein O</fullName>
    </alternativeName>
</protein>
<comment type="function">
    <text evidence="1 8">Involved in DNA repair and RecF pathway recombination.</text>
</comment>
<evidence type="ECO:0000256" key="3">
    <source>
        <dbReference type="ARBA" id="ARBA00021310"/>
    </source>
</evidence>
<keyword evidence="5 8" id="KW-0233">DNA recombination</keyword>
<evidence type="ECO:0000256" key="1">
    <source>
        <dbReference type="ARBA" id="ARBA00003065"/>
    </source>
</evidence>
<accession>A0A919UKY4</accession>
<evidence type="ECO:0000259" key="9">
    <source>
        <dbReference type="Pfam" id="PF11967"/>
    </source>
</evidence>
<evidence type="ECO:0000256" key="4">
    <source>
        <dbReference type="ARBA" id="ARBA00022763"/>
    </source>
</evidence>
<dbReference type="AlphaFoldDB" id="A0A919UKY4"/>
<dbReference type="SUPFAM" id="SSF57863">
    <property type="entry name" value="ArfGap/RecO-like zinc finger"/>
    <property type="match status" value="1"/>
</dbReference>
<keyword evidence="6 8" id="KW-0234">DNA repair</keyword>
<dbReference type="Pfam" id="PF11967">
    <property type="entry name" value="RecO_N"/>
    <property type="match status" value="1"/>
</dbReference>
<gene>
    <name evidence="8 10" type="primary">recO</name>
    <name evidence="10" type="ORF">Dac01nite_22470</name>
</gene>
<dbReference type="EMBL" id="BONR01000006">
    <property type="protein sequence ID" value="GIG55495.1"/>
    <property type="molecule type" value="Genomic_DNA"/>
</dbReference>